<dbReference type="GeneID" id="98064717"/>
<reference evidence="1" key="1">
    <citation type="submission" date="2017-12" db="EMBL/GenBank/DDBJ databases">
        <title>FDA dAtabase for Regulatory Grade micrObial Sequences (FDA-ARGOS): Supporting development and validation of Infectious Disease Dx tests.</title>
        <authorList>
            <person name="Kerrigan L."/>
            <person name="Tallon L.J."/>
            <person name="Sadzewicz L."/>
            <person name="Sengamalay N."/>
            <person name="Ott S."/>
            <person name="Godinez A."/>
            <person name="Nagaraj S."/>
            <person name="Vavikolanu K."/>
            <person name="Vyas G."/>
            <person name="Nadendla S."/>
            <person name="Aluvathingal J."/>
            <person name="Sichtig H."/>
        </authorList>
    </citation>
    <scope>NUCLEOTIDE SEQUENCE [LARGE SCALE GENOMIC DNA]</scope>
    <source>
        <strain evidence="1">FDAARGOS_200</strain>
    </source>
</reference>
<dbReference type="RefSeq" id="WP_019234095.1">
    <property type="nucleotide sequence ID" value="NZ_CAAAHR010000002.1"/>
</dbReference>
<name>A0AAX0WQU8_9GAMM</name>
<evidence type="ECO:0008006" key="3">
    <source>
        <dbReference type="Google" id="ProtNLM"/>
    </source>
</evidence>
<dbReference type="AlphaFoldDB" id="A0AAX0WQU8"/>
<accession>A0AAX0WQU8</accession>
<evidence type="ECO:0000313" key="2">
    <source>
        <dbReference type="Proteomes" id="UP000192511"/>
    </source>
</evidence>
<evidence type="ECO:0000313" key="1">
    <source>
        <dbReference type="EMBL" id="PNL60340.1"/>
    </source>
</evidence>
<dbReference type="Proteomes" id="UP000192511">
    <property type="component" value="Unassembled WGS sequence"/>
</dbReference>
<proteinExistence type="predicted"/>
<dbReference type="EMBL" id="NBTX02000004">
    <property type="protein sequence ID" value="PNL60340.1"/>
    <property type="molecule type" value="Genomic_DNA"/>
</dbReference>
<gene>
    <name evidence="1" type="ORF">A6J39_003440</name>
</gene>
<keyword evidence="2" id="KW-1185">Reference proteome</keyword>
<sequence>MRVKFFKNKKIKMNPSNQYRETLCNALENTMGVCIASTSALVINPLTAKIGKERMAQYNENSLIAVREVGEVRSFLLKISKYREDQKIDFFDARAPIKYTISVHRAGNCEHQAFYLAALLKQKNIPAFIYDIVDIEHTVVITKDFLLDPWIGKIFSLTEVDLGEFYGSSLNMKASWLNQLLSNEKFTYYERLNKKTLNYYFAQPAEEEAIPISCCDLF</sequence>
<comment type="caution">
    <text evidence="1">The sequence shown here is derived from an EMBL/GenBank/DDBJ whole genome shotgun (WGS) entry which is preliminary data.</text>
</comment>
<protein>
    <recommendedName>
        <fullName evidence="3">Transglutaminase-like domain-containing protein</fullName>
    </recommendedName>
</protein>
<organism evidence="1 2">
    <name type="scientific">Legionella anisa</name>
    <dbReference type="NCBI Taxonomy" id="28082"/>
    <lineage>
        <taxon>Bacteria</taxon>
        <taxon>Pseudomonadati</taxon>
        <taxon>Pseudomonadota</taxon>
        <taxon>Gammaproteobacteria</taxon>
        <taxon>Legionellales</taxon>
        <taxon>Legionellaceae</taxon>
        <taxon>Legionella</taxon>
    </lineage>
</organism>